<sequence>MAAAATATAVAVAAACSSNVSASDSDPRISTPPLKPPPRVRRRPLTRGAAPRIPPPRASVPHHGPHHPFPRAHLPGSSSGPSPPRSSAS</sequence>
<name>A0A9R1J8C1_WHEAT</name>
<gene>
    <name evidence="2" type="ORF">CFC21_022838</name>
</gene>
<dbReference type="EMBL" id="CM022215">
    <property type="protein sequence ID" value="KAF7007961.1"/>
    <property type="molecule type" value="Genomic_DNA"/>
</dbReference>
<feature type="compositionally biased region" description="Low complexity" evidence="1">
    <location>
        <begin position="75"/>
        <end position="89"/>
    </location>
</feature>
<accession>A0A9R1J8C1</accession>
<feature type="non-terminal residue" evidence="2">
    <location>
        <position position="89"/>
    </location>
</feature>
<proteinExistence type="predicted"/>
<feature type="region of interest" description="Disordered" evidence="1">
    <location>
        <begin position="15"/>
        <end position="89"/>
    </location>
</feature>
<evidence type="ECO:0000256" key="1">
    <source>
        <dbReference type="SAM" id="MobiDB-lite"/>
    </source>
</evidence>
<organism evidence="2">
    <name type="scientific">Triticum aestivum</name>
    <name type="common">Wheat</name>
    <dbReference type="NCBI Taxonomy" id="4565"/>
    <lineage>
        <taxon>Eukaryota</taxon>
        <taxon>Viridiplantae</taxon>
        <taxon>Streptophyta</taxon>
        <taxon>Embryophyta</taxon>
        <taxon>Tracheophyta</taxon>
        <taxon>Spermatophyta</taxon>
        <taxon>Magnoliopsida</taxon>
        <taxon>Liliopsida</taxon>
        <taxon>Poales</taxon>
        <taxon>Poaceae</taxon>
        <taxon>BOP clade</taxon>
        <taxon>Pooideae</taxon>
        <taxon>Triticodae</taxon>
        <taxon>Triticeae</taxon>
        <taxon>Triticinae</taxon>
        <taxon>Triticum</taxon>
    </lineage>
</organism>
<protein>
    <submittedName>
        <fullName evidence="2">Uncharacterized protein</fullName>
    </submittedName>
</protein>
<reference evidence="2" key="2">
    <citation type="submission" date="2020-03" db="EMBL/GenBank/DDBJ databases">
        <title>The second near-complete assembly of the hexaploid bread wheat (Triticum aestivum) genome.</title>
        <authorList>
            <person name="Zimin A.V."/>
            <person name="Puiu D."/>
            <person name="Shumante A."/>
            <person name="Alonge M."/>
            <person name="Salzberg S.L."/>
        </authorList>
    </citation>
    <scope>NUCLEOTIDE SEQUENCE</scope>
    <source>
        <tissue evidence="2">Leaf</tissue>
    </source>
</reference>
<comment type="caution">
    <text evidence="2">The sequence shown here is derived from an EMBL/GenBank/DDBJ whole genome shotgun (WGS) entry which is preliminary data.</text>
</comment>
<dbReference type="Proteomes" id="UP000815260">
    <property type="component" value="Chromosome 2B"/>
</dbReference>
<evidence type="ECO:0000313" key="2">
    <source>
        <dbReference type="EMBL" id="KAF7007961.1"/>
    </source>
</evidence>
<reference evidence="2" key="1">
    <citation type="journal article" date="2017" name="Gigascience">
        <title>The first near-complete assembly of the hexaploid bread wheat genome, Triticum aestivum.</title>
        <authorList>
            <person name="Zimin A.V."/>
            <person name="Puiu D."/>
            <person name="Hall R."/>
            <person name="Kingan S."/>
            <person name="Clavijo B.J."/>
            <person name="Salzberg S.L."/>
        </authorList>
    </citation>
    <scope>NUCLEOTIDE SEQUENCE</scope>
    <source>
        <tissue evidence="2">Leaf</tissue>
    </source>
</reference>
<dbReference type="AlphaFoldDB" id="A0A9R1J8C1"/>